<name>A0A8E6EXC7_9BACT</name>
<evidence type="ECO:0000313" key="4">
    <source>
        <dbReference type="Proteomes" id="UP000676194"/>
    </source>
</evidence>
<dbReference type="GO" id="GO:0031146">
    <property type="term" value="P:SCF-dependent proteasomal ubiquitin-dependent protein catabolic process"/>
    <property type="evidence" value="ECO:0007669"/>
    <property type="project" value="TreeGrafter"/>
</dbReference>
<gene>
    <name evidence="3" type="ORF">KIH39_22085</name>
</gene>
<evidence type="ECO:0000256" key="1">
    <source>
        <dbReference type="SAM" id="MobiDB-lite"/>
    </source>
</evidence>
<dbReference type="GO" id="GO:0019005">
    <property type="term" value="C:SCF ubiquitin ligase complex"/>
    <property type="evidence" value="ECO:0007669"/>
    <property type="project" value="TreeGrafter"/>
</dbReference>
<dbReference type="EMBL" id="CP074694">
    <property type="protein sequence ID" value="QVL31508.1"/>
    <property type="molecule type" value="Genomic_DNA"/>
</dbReference>
<keyword evidence="4" id="KW-1185">Reference proteome</keyword>
<proteinExistence type="predicted"/>
<evidence type="ECO:0000256" key="2">
    <source>
        <dbReference type="SAM" id="Phobius"/>
    </source>
</evidence>
<dbReference type="RefSeq" id="WP_213495452.1">
    <property type="nucleotide sequence ID" value="NZ_CP074694.1"/>
</dbReference>
<dbReference type="KEGG" id="tsph:KIH39_22085"/>
<dbReference type="AlphaFoldDB" id="A0A8E6EXC7"/>
<dbReference type="Gene3D" id="3.80.10.10">
    <property type="entry name" value="Ribonuclease Inhibitor"/>
    <property type="match status" value="2"/>
</dbReference>
<feature type="compositionally biased region" description="Low complexity" evidence="1">
    <location>
        <begin position="122"/>
        <end position="135"/>
    </location>
</feature>
<keyword evidence="2" id="KW-0812">Transmembrane</keyword>
<accession>A0A8E6EXC7</accession>
<reference evidence="3" key="1">
    <citation type="submission" date="2021-05" db="EMBL/GenBank/DDBJ databases">
        <title>Complete genome sequence of the cellulolytic planctomycete Telmatocola sphagniphila SP2T and characterization of the first cellulase from planctomycetes.</title>
        <authorList>
            <person name="Rakitin A.L."/>
            <person name="Beletsky A.V."/>
            <person name="Naumoff D.G."/>
            <person name="Kulichevskaya I.S."/>
            <person name="Mardanov A.V."/>
            <person name="Ravin N.V."/>
            <person name="Dedysh S.N."/>
        </authorList>
    </citation>
    <scope>NUCLEOTIDE SEQUENCE</scope>
    <source>
        <strain evidence="3">SP2T</strain>
    </source>
</reference>
<dbReference type="Proteomes" id="UP000676194">
    <property type="component" value="Chromosome"/>
</dbReference>
<dbReference type="InterPro" id="IPR026906">
    <property type="entry name" value="LRR_5"/>
</dbReference>
<sequence length="430" mass="46851">MPSEMDAANFLEEGGSPEADRQLAENFGMTVKQVHDFDPQELDVRRACKFLGLPPKRFDQLSTQASSRARWVESVAKQKKELIEEFPEASKEMKEMLEAIRKFALKKCLKPDGPAQSEGSEPAPARKAATPTPRKSSSRSRKKGNNNLLVGVGILALLVVGGAAYYFMSGKDKSSGGGDAIANLGDENSDNPEQIAARNRAAASFVLKAGGTIRINGEMNTERNQLPDQMFRLTGAIMRDASFVTDDGLKVFRGCRDLEVLAMLNSKATNTGLANFKNLNNLIIVALSGYGFDDTGLVNFAHCSKLQQLLLTNTKITDTGLTAFHKLQNLQFLETNNPAVTDRGISGFAGATKLRLLTLSETGLTDKGLAALKECKELEALYLAKTKITDKSVPTIIGFVKLRKLRISGTQISEEGKRELARSLPFCEID</sequence>
<keyword evidence="2" id="KW-1133">Transmembrane helix</keyword>
<feature type="region of interest" description="Disordered" evidence="1">
    <location>
        <begin position="111"/>
        <end position="144"/>
    </location>
</feature>
<dbReference type="PANTHER" id="PTHR13318">
    <property type="entry name" value="PARTNER OF PAIRED, ISOFORM B-RELATED"/>
    <property type="match status" value="1"/>
</dbReference>
<evidence type="ECO:0008006" key="5">
    <source>
        <dbReference type="Google" id="ProtNLM"/>
    </source>
</evidence>
<dbReference type="SUPFAM" id="SSF52047">
    <property type="entry name" value="RNI-like"/>
    <property type="match status" value="1"/>
</dbReference>
<organism evidence="3 4">
    <name type="scientific">Telmatocola sphagniphila</name>
    <dbReference type="NCBI Taxonomy" id="1123043"/>
    <lineage>
        <taxon>Bacteria</taxon>
        <taxon>Pseudomonadati</taxon>
        <taxon>Planctomycetota</taxon>
        <taxon>Planctomycetia</taxon>
        <taxon>Gemmatales</taxon>
        <taxon>Gemmataceae</taxon>
    </lineage>
</organism>
<keyword evidence="2" id="KW-0472">Membrane</keyword>
<dbReference type="Pfam" id="PF13306">
    <property type="entry name" value="LRR_5"/>
    <property type="match status" value="1"/>
</dbReference>
<feature type="transmembrane region" description="Helical" evidence="2">
    <location>
        <begin position="148"/>
        <end position="168"/>
    </location>
</feature>
<protein>
    <recommendedName>
        <fullName evidence="5">Leucine Rich repeats (2 copies)</fullName>
    </recommendedName>
</protein>
<evidence type="ECO:0000313" key="3">
    <source>
        <dbReference type="EMBL" id="QVL31508.1"/>
    </source>
</evidence>
<dbReference type="InterPro" id="IPR032675">
    <property type="entry name" value="LRR_dom_sf"/>
</dbReference>